<comment type="cofactor">
    <cofactor evidence="1">
        <name>pyridoxal 5'-phosphate</name>
        <dbReference type="ChEBI" id="CHEBI:597326"/>
    </cofactor>
</comment>
<dbReference type="PANTHER" id="PTHR43525:SF1">
    <property type="entry name" value="PROTEIN MALY"/>
    <property type="match status" value="1"/>
</dbReference>
<accession>A0A1W6SSV2</accession>
<feature type="domain" description="Aminotransferase class I/classII large" evidence="6">
    <location>
        <begin position="41"/>
        <end position="400"/>
    </location>
</feature>
<dbReference type="InterPro" id="IPR015422">
    <property type="entry name" value="PyrdxlP-dep_Trfase_small"/>
</dbReference>
<dbReference type="InterPro" id="IPR027619">
    <property type="entry name" value="C-S_lyase_PatB-like"/>
</dbReference>
<dbReference type="Gene3D" id="3.40.640.10">
    <property type="entry name" value="Type I PLP-dependent aspartate aminotransferase-like (Major domain)"/>
    <property type="match status" value="1"/>
</dbReference>
<dbReference type="InterPro" id="IPR004839">
    <property type="entry name" value="Aminotransferase_I/II_large"/>
</dbReference>
<sequence length="414" mass="46121">MGENCLSGNDVSRHDFNRDIDRTGTASLKYDGRQSMFGAAEVIPLWVADMDFAAPPAVTQALAKRAAHPVYGYTVYPESLYESLMDWLRRRHGWDVRREWIVMCPGVVPSLYAAVMAFAEAGEPVIVQPPVYFPFFWAVTGTGRRLVHNPLRLGNNRYTMDFDHLEQCAAEASLLLLCSPHNPVGRVWNKRELEHILRIAKKHDLVIFSDEIHADLIYSGNKHHVLSVLAEASAENSVNIVTAVAPSKTFNIPGLNLSALIVPDAENRNALAQVFDTMHVSASNPFSIVAFEAAYRDGEAWLDELLIYIRQTRDFVAEYLAIHLPDIRLIESEGTYLLWLDCRALTARLGINDAQLRHFFVHEAGVGMSPGTLFGETGSGFMRMNIGVPRHIIEAALENIRQAERGAGQGMIPA</sequence>
<name>A0A1W6SSV2_9PROT</name>
<dbReference type="GO" id="GO:0030170">
    <property type="term" value="F:pyridoxal phosphate binding"/>
    <property type="evidence" value="ECO:0007669"/>
    <property type="project" value="InterPro"/>
</dbReference>
<dbReference type="KEGG" id="nlc:EBAPG3_014395"/>
<dbReference type="GO" id="GO:0047804">
    <property type="term" value="F:cysteine-S-conjugate beta-lyase activity"/>
    <property type="evidence" value="ECO:0007669"/>
    <property type="project" value="UniProtKB-EC"/>
</dbReference>
<organism evidence="7 8">
    <name type="scientific">Nitrosospira lacus</name>
    <dbReference type="NCBI Taxonomy" id="1288494"/>
    <lineage>
        <taxon>Bacteria</taxon>
        <taxon>Pseudomonadati</taxon>
        <taxon>Pseudomonadota</taxon>
        <taxon>Betaproteobacteria</taxon>
        <taxon>Nitrosomonadales</taxon>
        <taxon>Nitrosomonadaceae</taxon>
        <taxon>Nitrosospira</taxon>
    </lineage>
</organism>
<evidence type="ECO:0000256" key="3">
    <source>
        <dbReference type="ARBA" id="ARBA00022898"/>
    </source>
</evidence>
<dbReference type="GO" id="GO:0008483">
    <property type="term" value="F:transaminase activity"/>
    <property type="evidence" value="ECO:0007669"/>
    <property type="project" value="UniProtKB-KW"/>
</dbReference>
<keyword evidence="7" id="KW-0808">Transferase</keyword>
<comment type="similarity">
    <text evidence="5">Belongs to the class-II pyridoxal-phosphate-dependent aminotransferase family. MalY/PatB cystathionine beta-lyase subfamily.</text>
</comment>
<evidence type="ECO:0000313" key="8">
    <source>
        <dbReference type="Proteomes" id="UP000012179"/>
    </source>
</evidence>
<dbReference type="Pfam" id="PF00155">
    <property type="entry name" value="Aminotran_1_2"/>
    <property type="match status" value="1"/>
</dbReference>
<evidence type="ECO:0000256" key="2">
    <source>
        <dbReference type="ARBA" id="ARBA00012224"/>
    </source>
</evidence>
<dbReference type="PANTHER" id="PTHR43525">
    <property type="entry name" value="PROTEIN MALY"/>
    <property type="match status" value="1"/>
</dbReference>
<dbReference type="SUPFAM" id="SSF53383">
    <property type="entry name" value="PLP-dependent transferases"/>
    <property type="match status" value="1"/>
</dbReference>
<dbReference type="InterPro" id="IPR015424">
    <property type="entry name" value="PyrdxlP-dep_Trfase"/>
</dbReference>
<gene>
    <name evidence="7" type="ORF">EBAPG3_014395</name>
</gene>
<keyword evidence="3" id="KW-0663">Pyridoxal phosphate</keyword>
<evidence type="ECO:0000313" key="7">
    <source>
        <dbReference type="EMBL" id="ARO88863.1"/>
    </source>
</evidence>
<keyword evidence="8" id="KW-1185">Reference proteome</keyword>
<evidence type="ECO:0000259" key="6">
    <source>
        <dbReference type="Pfam" id="PF00155"/>
    </source>
</evidence>
<evidence type="ECO:0000256" key="1">
    <source>
        <dbReference type="ARBA" id="ARBA00001933"/>
    </source>
</evidence>
<dbReference type="eggNOG" id="COG1168">
    <property type="taxonomic scope" value="Bacteria"/>
</dbReference>
<keyword evidence="4" id="KW-0456">Lyase</keyword>
<protein>
    <recommendedName>
        <fullName evidence="2">cysteine-S-conjugate beta-lyase</fullName>
        <ecNumber evidence="2">4.4.1.13</ecNumber>
    </recommendedName>
</protein>
<dbReference type="Proteomes" id="UP000012179">
    <property type="component" value="Chromosome"/>
</dbReference>
<dbReference type="CDD" id="cd00609">
    <property type="entry name" value="AAT_like"/>
    <property type="match status" value="1"/>
</dbReference>
<proteinExistence type="inferred from homology"/>
<reference evidence="7 8" key="1">
    <citation type="journal article" date="2015" name="Int. J. Syst. Evol. Microbiol.">
        <title>Nitrosospira lacus sp. nov., a psychrotolerant, ammonia-oxidizing bacterium from sandy lake sediment.</title>
        <authorList>
            <person name="Urakawa H."/>
            <person name="Garcia J.C."/>
            <person name="Nielsen J.L."/>
            <person name="Le V.Q."/>
            <person name="Kozlowski J.A."/>
            <person name="Stein L.Y."/>
            <person name="Lim C.K."/>
            <person name="Pommerening-Roser A."/>
            <person name="Martens-Habbena W."/>
            <person name="Stahl D.A."/>
            <person name="Klotz M.G."/>
        </authorList>
    </citation>
    <scope>NUCLEOTIDE SEQUENCE [LARGE SCALE GENOMIC DNA]</scope>
    <source>
        <strain evidence="7 8">APG3</strain>
    </source>
</reference>
<dbReference type="AlphaFoldDB" id="A0A1W6SSV2"/>
<evidence type="ECO:0000256" key="5">
    <source>
        <dbReference type="ARBA" id="ARBA00037974"/>
    </source>
</evidence>
<dbReference type="Gene3D" id="3.90.1150.10">
    <property type="entry name" value="Aspartate Aminotransferase, domain 1"/>
    <property type="match status" value="1"/>
</dbReference>
<dbReference type="EC" id="4.4.1.13" evidence="2"/>
<evidence type="ECO:0000256" key="4">
    <source>
        <dbReference type="ARBA" id="ARBA00023239"/>
    </source>
</evidence>
<dbReference type="EMBL" id="CP021106">
    <property type="protein sequence ID" value="ARO88863.1"/>
    <property type="molecule type" value="Genomic_DNA"/>
</dbReference>
<dbReference type="NCBIfam" id="TIGR04350">
    <property type="entry name" value="C_S_lyase_PatB"/>
    <property type="match status" value="1"/>
</dbReference>
<dbReference type="InterPro" id="IPR051798">
    <property type="entry name" value="Class-II_PLP-Dep_Aminotrans"/>
</dbReference>
<dbReference type="InterPro" id="IPR015421">
    <property type="entry name" value="PyrdxlP-dep_Trfase_major"/>
</dbReference>
<keyword evidence="7" id="KW-0032">Aminotransferase</keyword>